<evidence type="ECO:0008006" key="4">
    <source>
        <dbReference type="Google" id="ProtNLM"/>
    </source>
</evidence>
<keyword evidence="3" id="KW-1185">Reference proteome</keyword>
<dbReference type="Proteomes" id="UP001281761">
    <property type="component" value="Unassembled WGS sequence"/>
</dbReference>
<protein>
    <recommendedName>
        <fullName evidence="4">Transposase</fullName>
    </recommendedName>
</protein>
<comment type="caution">
    <text evidence="2">The sequence shown here is derived from an EMBL/GenBank/DDBJ whole genome shotgun (WGS) entry which is preliminary data.</text>
</comment>
<dbReference type="EMBL" id="JARBJD010000404">
    <property type="protein sequence ID" value="KAK2942503.1"/>
    <property type="molecule type" value="Genomic_DNA"/>
</dbReference>
<name>A0ABQ9WSN4_9EUKA</name>
<keyword evidence="1" id="KW-0175">Coiled coil</keyword>
<reference evidence="2 3" key="1">
    <citation type="journal article" date="2022" name="bioRxiv">
        <title>Genomics of Preaxostyla Flagellates Illuminates Evolutionary Transitions and the Path Towards Mitochondrial Loss.</title>
        <authorList>
            <person name="Novak L.V.F."/>
            <person name="Treitli S.C."/>
            <person name="Pyrih J."/>
            <person name="Halakuc P."/>
            <person name="Pipaliya S.V."/>
            <person name="Vacek V."/>
            <person name="Brzon O."/>
            <person name="Soukal P."/>
            <person name="Eme L."/>
            <person name="Dacks J.B."/>
            <person name="Karnkowska A."/>
            <person name="Elias M."/>
            <person name="Hampl V."/>
        </authorList>
    </citation>
    <scope>NUCLEOTIDE SEQUENCE [LARGE SCALE GENOMIC DNA]</scope>
    <source>
        <strain evidence="2">NAU3</strain>
        <tissue evidence="2">Gut</tissue>
    </source>
</reference>
<accession>A0ABQ9WSN4</accession>
<dbReference type="SUPFAM" id="SSF53098">
    <property type="entry name" value="Ribonuclease H-like"/>
    <property type="match status" value="1"/>
</dbReference>
<evidence type="ECO:0000313" key="3">
    <source>
        <dbReference type="Proteomes" id="UP001281761"/>
    </source>
</evidence>
<proteinExistence type="predicted"/>
<dbReference type="InterPro" id="IPR012337">
    <property type="entry name" value="RNaseH-like_sf"/>
</dbReference>
<organism evidence="2 3">
    <name type="scientific">Blattamonas nauphoetae</name>
    <dbReference type="NCBI Taxonomy" id="2049346"/>
    <lineage>
        <taxon>Eukaryota</taxon>
        <taxon>Metamonada</taxon>
        <taxon>Preaxostyla</taxon>
        <taxon>Oxymonadida</taxon>
        <taxon>Blattamonas</taxon>
    </lineage>
</organism>
<feature type="coiled-coil region" evidence="1">
    <location>
        <begin position="534"/>
        <end position="571"/>
    </location>
</feature>
<evidence type="ECO:0000313" key="2">
    <source>
        <dbReference type="EMBL" id="KAK2942503.1"/>
    </source>
</evidence>
<evidence type="ECO:0000256" key="1">
    <source>
        <dbReference type="SAM" id="Coils"/>
    </source>
</evidence>
<gene>
    <name evidence="2" type="ORF">BLNAU_22583</name>
</gene>
<sequence>MSGSSCKTVGGNDLVVEKMNKRRHSIPRAQAAPKLAQDEEKWFCVPGEKHFEFLKGDDSTDVSQQFIQVKVRNKITKERHDGTRTFRLCTKNHVRFGRCRYFARHSNWNPTHNHIYPDMIQKRITSRTLNDDSTTFSSFEKDLYHFMTKYKISYTAIGSPEFKALYRTIWETGKGGNLVEMDNDLKVLDRHRLSQRIDERGKQLSKAGLLRRAHQQGSVVIDAGTVGGIHFVVGSLITPHISILPHLIHYSISHQDHDSIFYQKFADDCIHKMTRAKIKISAFIADNAESLQSGLKMDRTMALCGFEEPSHLQNDDHRPAVPLTFRCANHLLNLAWGDSKDAIPYLSHLLDTMHKCTVSFPSTIASEIGSKPHLVSPTRWIDEIHPIRWYCNHYQSFPSLSEAERIFFKEIVHLERVLTPLDTFRAQLSKRTTKLGDLFKLTCTTVQTIRNEELNLPTKWRAICETMIDCLFTRLFCNDSSSILFLAAVMTKEGYQSFIRNEPIPFVQPFPKEVQPETIDSDESVVDAVLISSDDDEDIEIESAERRMQRAERAKRRKEMKEIEMDRLEKEWKKRASTGEKKRLDRMNDLREQTEHPQQSCIPISQEAESLEGGHNDEISPPQSNGDAQLEPMIMPEFDHSPTPSTFSIEDMDRNDASDDLGTIVQSQHKHFPFLPPLLPLPIPSTTITTLNSRNPKTVFQSTMESFVFRASRPTRFTPLATRIPQSIPQTTPIVSTDLQFPPSPIHIQGLEEFFPDISFELPAITIDRALKELELGSLFRSFSPSPTSPRCLTHLRTTISTTCGTTKNRFVQLSITMHRH</sequence>